<dbReference type="Gene3D" id="3.70.10.10">
    <property type="match status" value="1"/>
</dbReference>
<organism evidence="6 7">
    <name type="scientific">Theileria equi strain WA</name>
    <dbReference type="NCBI Taxonomy" id="1537102"/>
    <lineage>
        <taxon>Eukaryota</taxon>
        <taxon>Sar</taxon>
        <taxon>Alveolata</taxon>
        <taxon>Apicomplexa</taxon>
        <taxon>Aconoidasida</taxon>
        <taxon>Piroplasmida</taxon>
        <taxon>Theileriidae</taxon>
        <taxon>Theileria</taxon>
    </lineage>
</organism>
<proteinExistence type="inferred from homology"/>
<comment type="subcellular location">
    <subcellularLocation>
        <location evidence="1">Nucleus</location>
    </subcellularLocation>
</comment>
<keyword evidence="3" id="KW-0227">DNA damage</keyword>
<dbReference type="VEuPathDB" id="PiroplasmaDB:BEWA_011090"/>
<comment type="similarity">
    <text evidence="2">Belongs to the rad1 family.</text>
</comment>
<accession>L0B389</accession>
<dbReference type="GO" id="GO:0030896">
    <property type="term" value="C:checkpoint clamp complex"/>
    <property type="evidence" value="ECO:0007669"/>
    <property type="project" value="TreeGrafter"/>
</dbReference>
<evidence type="ECO:0000313" key="6">
    <source>
        <dbReference type="EMBL" id="AFZ81691.1"/>
    </source>
</evidence>
<reference evidence="6 7" key="1">
    <citation type="journal article" date="2012" name="BMC Genomics">
        <title>Comparative genomic analysis and phylogenetic position of Theileria equi.</title>
        <authorList>
            <person name="Kappmeyer L.S."/>
            <person name="Thiagarajan M."/>
            <person name="Herndon D.R."/>
            <person name="Ramsay J.D."/>
            <person name="Caler E."/>
            <person name="Djikeng A."/>
            <person name="Gillespie J.J."/>
            <person name="Lau A.O."/>
            <person name="Roalson E.H."/>
            <person name="Silva J.C."/>
            <person name="Silva M.G."/>
            <person name="Suarez C.E."/>
            <person name="Ueti M.W."/>
            <person name="Nene V.M."/>
            <person name="Mealey R.H."/>
            <person name="Knowles D.P."/>
            <person name="Brayton K.A."/>
        </authorList>
    </citation>
    <scope>NUCLEOTIDE SEQUENCE [LARGE SCALE GENOMIC DNA]</scope>
    <source>
        <strain evidence="6 7">WA</strain>
    </source>
</reference>
<dbReference type="GO" id="GO:0006281">
    <property type="term" value="P:DNA repair"/>
    <property type="evidence" value="ECO:0007669"/>
    <property type="project" value="UniProtKB-KW"/>
</dbReference>
<dbReference type="KEGG" id="beq:BEWA_011090"/>
<evidence type="ECO:0000256" key="3">
    <source>
        <dbReference type="ARBA" id="ARBA00022763"/>
    </source>
</evidence>
<dbReference type="SUPFAM" id="SSF55979">
    <property type="entry name" value="DNA clamp"/>
    <property type="match status" value="1"/>
</dbReference>
<evidence type="ECO:0000256" key="4">
    <source>
        <dbReference type="ARBA" id="ARBA00023204"/>
    </source>
</evidence>
<dbReference type="EMBL" id="CP001670">
    <property type="protein sequence ID" value="AFZ81691.1"/>
    <property type="molecule type" value="Genomic_DNA"/>
</dbReference>
<dbReference type="OrthoDB" id="359494at2759"/>
<dbReference type="eggNOG" id="ENOG502QX9Z">
    <property type="taxonomic scope" value="Eukaryota"/>
</dbReference>
<evidence type="ECO:0000256" key="5">
    <source>
        <dbReference type="ARBA" id="ARBA00023242"/>
    </source>
</evidence>
<evidence type="ECO:0000313" key="7">
    <source>
        <dbReference type="Proteomes" id="UP000031512"/>
    </source>
</evidence>
<keyword evidence="7" id="KW-1185">Reference proteome</keyword>
<dbReference type="InterPro" id="IPR046938">
    <property type="entry name" value="DNA_clamp_sf"/>
</dbReference>
<dbReference type="PANTHER" id="PTHR10870">
    <property type="entry name" value="CELL CYCLE CHECKPOINT PROTEIN RAD1"/>
    <property type="match status" value="1"/>
</dbReference>
<name>L0B389_THEEQ</name>
<sequence>MSQLYIKRSRILCSQSIESQSSPIRDLFDHDDEPVENNSDFNVECVFNSAGFLKLLLTSINPSQSDLMIQSMMSGQSMYTCISISKNRFIKYSFGCEDETQMNQSVDVVLSLQAILICINMYSQNNEVSMSYNTNDRHVILKGKCTNYDKYKHSSEIEQYLVCRLKTIHTSPLNMPFEDFDFDINKYDYFTIAARGNSTIAVEWDFSFDKNIFDEFNITKPHSYTYGTKCLQCVSNGLKLSQKIKIMIKDNGALLIKTYMTGNMSEEVQVYYYIYPFVDTET</sequence>
<dbReference type="Proteomes" id="UP000031512">
    <property type="component" value="Chromosome 3"/>
</dbReference>
<dbReference type="GeneID" id="15805376"/>
<dbReference type="RefSeq" id="XP_004831357.1">
    <property type="nucleotide sequence ID" value="XM_004831300.1"/>
</dbReference>
<keyword evidence="5" id="KW-0539">Nucleus</keyword>
<evidence type="ECO:0000256" key="1">
    <source>
        <dbReference type="ARBA" id="ARBA00004123"/>
    </source>
</evidence>
<dbReference type="GO" id="GO:0000077">
    <property type="term" value="P:DNA damage checkpoint signaling"/>
    <property type="evidence" value="ECO:0007669"/>
    <property type="project" value="InterPro"/>
</dbReference>
<dbReference type="AlphaFoldDB" id="L0B389"/>
<dbReference type="PANTHER" id="PTHR10870:SF0">
    <property type="entry name" value="CELL CYCLE CHECKPOINT PROTEIN RAD1"/>
    <property type="match status" value="1"/>
</dbReference>
<protein>
    <submittedName>
        <fullName evidence="6">Uncharacterized protein</fullName>
    </submittedName>
</protein>
<gene>
    <name evidence="6" type="ORF">BEWA_011090</name>
</gene>
<dbReference type="InterPro" id="IPR003021">
    <property type="entry name" value="Rad1_Rec1_Rad17"/>
</dbReference>
<evidence type="ECO:0000256" key="2">
    <source>
        <dbReference type="ARBA" id="ARBA00010991"/>
    </source>
</evidence>
<keyword evidence="4" id="KW-0234">DNA repair</keyword>